<gene>
    <name evidence="1" type="ORF">METZ01_LOCUS69879</name>
</gene>
<protein>
    <recommendedName>
        <fullName evidence="2">Metallothionein</fullName>
    </recommendedName>
</protein>
<evidence type="ECO:0000313" key="1">
    <source>
        <dbReference type="EMBL" id="SVA17025.1"/>
    </source>
</evidence>
<accession>A0A381TLS8</accession>
<organism evidence="1">
    <name type="scientific">marine metagenome</name>
    <dbReference type="NCBI Taxonomy" id="408172"/>
    <lineage>
        <taxon>unclassified sequences</taxon>
        <taxon>metagenomes</taxon>
        <taxon>ecological metagenomes</taxon>
    </lineage>
</organism>
<sequence length="38" mass="4043">MMFKNYCMACGDEPHCATACDESGCTCIHCACDDCSGD</sequence>
<proteinExistence type="predicted"/>
<dbReference type="EMBL" id="UINC01004813">
    <property type="protein sequence ID" value="SVA17025.1"/>
    <property type="molecule type" value="Genomic_DNA"/>
</dbReference>
<name>A0A381TLS8_9ZZZZ</name>
<evidence type="ECO:0008006" key="2">
    <source>
        <dbReference type="Google" id="ProtNLM"/>
    </source>
</evidence>
<dbReference type="AlphaFoldDB" id="A0A381TLS8"/>
<reference evidence="1" key="1">
    <citation type="submission" date="2018-05" db="EMBL/GenBank/DDBJ databases">
        <authorList>
            <person name="Lanie J.A."/>
            <person name="Ng W.-L."/>
            <person name="Kazmierczak K.M."/>
            <person name="Andrzejewski T.M."/>
            <person name="Davidsen T.M."/>
            <person name="Wayne K.J."/>
            <person name="Tettelin H."/>
            <person name="Glass J.I."/>
            <person name="Rusch D."/>
            <person name="Podicherti R."/>
            <person name="Tsui H.-C.T."/>
            <person name="Winkler M.E."/>
        </authorList>
    </citation>
    <scope>NUCLEOTIDE SEQUENCE</scope>
</reference>